<keyword evidence="1" id="KW-0732">Signal</keyword>
<dbReference type="Proteomes" id="UP000253153">
    <property type="component" value="Unassembled WGS sequence"/>
</dbReference>
<dbReference type="OrthoDB" id="3660930at2759"/>
<dbReference type="AlphaFoldDB" id="A0A366S8L3"/>
<sequence>MKNVNAFLLILAYAAMASSAATPVAPAAGAAAVCGDLGILNIAPGDLPEGVEPSELRLCADHPMGRNRTLDPAEGASLAPMTEEEDLEPDTTPAAGASLFEERACYYKAPYGCSRGYCWKSCGKSRSGQWCWTASAGGGGPWNKCDKFEDCGTNRITQACGNSCWVSRACGCSC</sequence>
<organism evidence="2 3">
    <name type="scientific">Fusarium coffeatum</name>
    <dbReference type="NCBI Taxonomy" id="231269"/>
    <lineage>
        <taxon>Eukaryota</taxon>
        <taxon>Fungi</taxon>
        <taxon>Dikarya</taxon>
        <taxon>Ascomycota</taxon>
        <taxon>Pezizomycotina</taxon>
        <taxon>Sordariomycetes</taxon>
        <taxon>Hypocreomycetidae</taxon>
        <taxon>Hypocreales</taxon>
        <taxon>Nectriaceae</taxon>
        <taxon>Fusarium</taxon>
        <taxon>Fusarium incarnatum-equiseti species complex</taxon>
    </lineage>
</organism>
<proteinExistence type="predicted"/>
<protein>
    <submittedName>
        <fullName evidence="2">Uncharacterized protein</fullName>
    </submittedName>
</protein>
<reference evidence="2 3" key="1">
    <citation type="submission" date="2018-06" db="EMBL/GenBank/DDBJ databases">
        <title>Fusarium incarnatum-equiseti species complex species 28.</title>
        <authorList>
            <person name="Gardiner D.M."/>
        </authorList>
    </citation>
    <scope>NUCLEOTIDE SEQUENCE [LARGE SCALE GENOMIC DNA]</scope>
    <source>
        <strain evidence="2 3">FIESC_28</strain>
    </source>
</reference>
<feature type="signal peptide" evidence="1">
    <location>
        <begin position="1"/>
        <end position="20"/>
    </location>
</feature>
<gene>
    <name evidence="2" type="ORF">FIESC28_01769</name>
</gene>
<evidence type="ECO:0000313" key="3">
    <source>
        <dbReference type="Proteomes" id="UP000253153"/>
    </source>
</evidence>
<evidence type="ECO:0000256" key="1">
    <source>
        <dbReference type="SAM" id="SignalP"/>
    </source>
</evidence>
<dbReference type="RefSeq" id="XP_031019923.1">
    <property type="nucleotide sequence ID" value="XM_031155919.1"/>
</dbReference>
<dbReference type="EMBL" id="QKXC01000039">
    <property type="protein sequence ID" value="RBR25332.1"/>
    <property type="molecule type" value="Genomic_DNA"/>
</dbReference>
<evidence type="ECO:0000313" key="2">
    <source>
        <dbReference type="EMBL" id="RBR25332.1"/>
    </source>
</evidence>
<keyword evidence="3" id="KW-1185">Reference proteome</keyword>
<accession>A0A366S8L3</accession>
<dbReference type="GeneID" id="41991215"/>
<comment type="caution">
    <text evidence="2">The sequence shown here is derived from an EMBL/GenBank/DDBJ whole genome shotgun (WGS) entry which is preliminary data.</text>
</comment>
<feature type="chain" id="PRO_5016893630" evidence="1">
    <location>
        <begin position="21"/>
        <end position="174"/>
    </location>
</feature>
<name>A0A366S8L3_9HYPO</name>